<reference evidence="1 2" key="1">
    <citation type="journal article" date="2019" name="Nat. Microbiol.">
        <title>Mediterranean grassland soil C-N compound turnover is dependent on rainfall and depth, and is mediated by genomically divergent microorganisms.</title>
        <authorList>
            <person name="Diamond S."/>
            <person name="Andeer P.F."/>
            <person name="Li Z."/>
            <person name="Crits-Christoph A."/>
            <person name="Burstein D."/>
            <person name="Anantharaman K."/>
            <person name="Lane K.R."/>
            <person name="Thomas B.C."/>
            <person name="Pan C."/>
            <person name="Northen T.R."/>
            <person name="Banfield J.F."/>
        </authorList>
    </citation>
    <scope>NUCLEOTIDE SEQUENCE [LARGE SCALE GENOMIC DNA]</scope>
    <source>
        <strain evidence="1">WS_10</strain>
    </source>
</reference>
<evidence type="ECO:0000313" key="1">
    <source>
        <dbReference type="EMBL" id="TMQ71365.1"/>
    </source>
</evidence>
<proteinExistence type="predicted"/>
<evidence type="ECO:0000313" key="2">
    <source>
        <dbReference type="Proteomes" id="UP000319836"/>
    </source>
</evidence>
<protein>
    <submittedName>
        <fullName evidence="1">Uncharacterized protein</fullName>
    </submittedName>
</protein>
<comment type="caution">
    <text evidence="1">The sequence shown here is derived from an EMBL/GenBank/DDBJ whole genome shotgun (WGS) entry which is preliminary data.</text>
</comment>
<sequence length="178" mass="19891">MLEGALGQREGGARLVVGDQQHLGDPLEQRELLGRRLVGPSQRGRRLGRTLIAHQELGVLLVVERRLGSQAVERMQVREPLEHLRRRESEPHHLLADGDRVLVEAALLVRVRGREIAIDRARVVAALVQEIGEEDEVVWVAIGELDELLVLTERAVHITALDRALRSSFDLECLVQVG</sequence>
<dbReference type="Proteomes" id="UP000319836">
    <property type="component" value="Unassembled WGS sequence"/>
</dbReference>
<accession>A0A538U666</accession>
<gene>
    <name evidence="1" type="ORF">E6K80_05805</name>
</gene>
<organism evidence="1 2">
    <name type="scientific">Eiseniibacteriota bacterium</name>
    <dbReference type="NCBI Taxonomy" id="2212470"/>
    <lineage>
        <taxon>Bacteria</taxon>
        <taxon>Candidatus Eiseniibacteriota</taxon>
    </lineage>
</organism>
<dbReference type="AlphaFoldDB" id="A0A538U666"/>
<dbReference type="EMBL" id="VBPA01000129">
    <property type="protein sequence ID" value="TMQ71365.1"/>
    <property type="molecule type" value="Genomic_DNA"/>
</dbReference>
<name>A0A538U666_UNCEI</name>